<dbReference type="Proteomes" id="UP001501285">
    <property type="component" value="Unassembled WGS sequence"/>
</dbReference>
<dbReference type="InterPro" id="IPR011542">
    <property type="entry name" value="SUF_FeS_clus_asmbl_SufD"/>
</dbReference>
<dbReference type="PANTHER" id="PTHR43575:SF1">
    <property type="entry name" value="PROTEIN ABCI7, CHLOROPLASTIC"/>
    <property type="match status" value="1"/>
</dbReference>
<comment type="caution">
    <text evidence="4">The sequence shown here is derived from an EMBL/GenBank/DDBJ whole genome shotgun (WGS) entry which is preliminary data.</text>
</comment>
<evidence type="ECO:0000259" key="3">
    <source>
        <dbReference type="Pfam" id="PF01458"/>
    </source>
</evidence>
<proteinExistence type="inferred from homology"/>
<name>A0ABN2TWV8_9MICO</name>
<evidence type="ECO:0000256" key="2">
    <source>
        <dbReference type="SAM" id="MobiDB-lite"/>
    </source>
</evidence>
<dbReference type="EMBL" id="BAAANB010000002">
    <property type="protein sequence ID" value="GAA2023184.1"/>
    <property type="molecule type" value="Genomic_DNA"/>
</dbReference>
<evidence type="ECO:0000313" key="4">
    <source>
        <dbReference type="EMBL" id="GAA2023184.1"/>
    </source>
</evidence>
<feature type="compositionally biased region" description="Low complexity" evidence="2">
    <location>
        <begin position="1"/>
        <end position="33"/>
    </location>
</feature>
<dbReference type="InterPro" id="IPR037284">
    <property type="entry name" value="SUF_FeS_clus_asmbl_SufBD_sf"/>
</dbReference>
<evidence type="ECO:0000313" key="5">
    <source>
        <dbReference type="Proteomes" id="UP001501285"/>
    </source>
</evidence>
<keyword evidence="5" id="KW-1185">Reference proteome</keyword>
<dbReference type="InterPro" id="IPR055346">
    <property type="entry name" value="Fe-S_cluster_assembly_SufBD"/>
</dbReference>
<feature type="domain" description="SUF system FeS cluster assembly SufBD core" evidence="3">
    <location>
        <begin position="162"/>
        <end position="387"/>
    </location>
</feature>
<accession>A0ABN2TWV8</accession>
<protein>
    <submittedName>
        <fullName evidence="4">Fe-S cluster assembly protein SufD</fullName>
    </submittedName>
</protein>
<gene>
    <name evidence="4" type="primary">sufD</name>
    <name evidence="4" type="ORF">GCM10009740_10470</name>
</gene>
<feature type="region of interest" description="Disordered" evidence="2">
    <location>
        <begin position="1"/>
        <end position="42"/>
    </location>
</feature>
<dbReference type="PANTHER" id="PTHR43575">
    <property type="entry name" value="PROTEIN ABCI7, CHLOROPLASTIC"/>
    <property type="match status" value="1"/>
</dbReference>
<reference evidence="4 5" key="1">
    <citation type="journal article" date="2019" name="Int. J. Syst. Evol. Microbiol.">
        <title>The Global Catalogue of Microorganisms (GCM) 10K type strain sequencing project: providing services to taxonomists for standard genome sequencing and annotation.</title>
        <authorList>
            <consortium name="The Broad Institute Genomics Platform"/>
            <consortium name="The Broad Institute Genome Sequencing Center for Infectious Disease"/>
            <person name="Wu L."/>
            <person name="Ma J."/>
        </authorList>
    </citation>
    <scope>NUCLEOTIDE SEQUENCE [LARGE SCALE GENOMIC DNA]</scope>
    <source>
        <strain evidence="4 5">JCM 14283</strain>
    </source>
</reference>
<comment type="similarity">
    <text evidence="1">Belongs to the iron-sulfur cluster assembly SufBD family.</text>
</comment>
<dbReference type="Pfam" id="PF01458">
    <property type="entry name" value="SUFBD_core"/>
    <property type="match status" value="1"/>
</dbReference>
<dbReference type="RefSeq" id="WP_425579952.1">
    <property type="nucleotide sequence ID" value="NZ_BAAANB010000002.1"/>
</dbReference>
<evidence type="ECO:0000256" key="1">
    <source>
        <dbReference type="ARBA" id="ARBA00043967"/>
    </source>
</evidence>
<organism evidence="4 5">
    <name type="scientific">Terrabacter terrae</name>
    <dbReference type="NCBI Taxonomy" id="318434"/>
    <lineage>
        <taxon>Bacteria</taxon>
        <taxon>Bacillati</taxon>
        <taxon>Actinomycetota</taxon>
        <taxon>Actinomycetes</taxon>
        <taxon>Micrococcales</taxon>
        <taxon>Intrasporangiaceae</taxon>
        <taxon>Terrabacter</taxon>
    </lineage>
</organism>
<dbReference type="SUPFAM" id="SSF101960">
    <property type="entry name" value="Stabilizer of iron transporter SufD"/>
    <property type="match status" value="1"/>
</dbReference>
<dbReference type="NCBIfam" id="TIGR01981">
    <property type="entry name" value="sufD"/>
    <property type="match status" value="1"/>
</dbReference>
<dbReference type="InterPro" id="IPR000825">
    <property type="entry name" value="SUF_FeS_clus_asmbl_SufBD_core"/>
</dbReference>
<sequence length="432" mass="46259">MGLLADTTTHTPDTPETQQSETTVPDAATSTTTLPGSTAHTDSAAAFVPDQSRAERTASFDVADFPLPTGREEDWRFTPVKKLRDLLAEGAPGRLDLGTQLPEGVTTSTIGSDEARALGVLPPQDRAAVVAGAARDGALLLDIPAEAELDQPIRISLSGRDGEPVHGHLVVRAGRFSKATVVLEHTGTARYSQLVSAVTGDGSDLTVVSVQRWDDDAQHLAQHDALVGRDARYRHLSVTLGGEVVRVNANVRYAGPGGDATLLGVYFADAGQHLEHRSYIDHNAAHCKSRVTYKGALQGETARTVWVGDVLIRAEAEGTDTYELNRNLVLTDGARADSVPNLEIETGEIEGAGHASATGRFDDLQLFYLQSRGITEDEAKRLVVRGFFADIIREIPLADLRDEITAAIEEELASTAYATPTQQTPSITNKEN</sequence>